<evidence type="ECO:0008006" key="5">
    <source>
        <dbReference type="Google" id="ProtNLM"/>
    </source>
</evidence>
<protein>
    <recommendedName>
        <fullName evidence="5">DUF2142 domain-containing protein</fullName>
    </recommendedName>
</protein>
<feature type="transmembrane region" description="Helical" evidence="2">
    <location>
        <begin position="485"/>
        <end position="508"/>
    </location>
</feature>
<feature type="transmembrane region" description="Helical" evidence="2">
    <location>
        <begin position="416"/>
        <end position="438"/>
    </location>
</feature>
<name>A0A512I9V0_9MICC</name>
<keyword evidence="2" id="KW-0812">Transmembrane</keyword>
<dbReference type="InterPro" id="IPR018674">
    <property type="entry name" value="DUF2142_membrane"/>
</dbReference>
<gene>
    <name evidence="3" type="ORF">KTU01_05980</name>
</gene>
<feature type="region of interest" description="Disordered" evidence="1">
    <location>
        <begin position="1"/>
        <end position="20"/>
    </location>
</feature>
<feature type="transmembrane region" description="Helical" evidence="2">
    <location>
        <begin position="197"/>
        <end position="215"/>
    </location>
</feature>
<feature type="transmembrane region" description="Helical" evidence="2">
    <location>
        <begin position="172"/>
        <end position="192"/>
    </location>
</feature>
<feature type="transmembrane region" description="Helical" evidence="2">
    <location>
        <begin position="29"/>
        <end position="52"/>
    </location>
</feature>
<organism evidence="3 4">
    <name type="scientific">Kocuria turfanensis</name>
    <dbReference type="NCBI Taxonomy" id="388357"/>
    <lineage>
        <taxon>Bacteria</taxon>
        <taxon>Bacillati</taxon>
        <taxon>Actinomycetota</taxon>
        <taxon>Actinomycetes</taxon>
        <taxon>Micrococcales</taxon>
        <taxon>Micrococcaceae</taxon>
        <taxon>Kocuria</taxon>
    </lineage>
</organism>
<keyword evidence="2" id="KW-0472">Membrane</keyword>
<evidence type="ECO:0000256" key="1">
    <source>
        <dbReference type="SAM" id="MobiDB-lite"/>
    </source>
</evidence>
<accession>A0A512I9V0</accession>
<dbReference type="AlphaFoldDB" id="A0A512I9V0"/>
<proteinExistence type="predicted"/>
<feature type="transmembrane region" description="Helical" evidence="2">
    <location>
        <begin position="252"/>
        <end position="279"/>
    </location>
</feature>
<evidence type="ECO:0000313" key="4">
    <source>
        <dbReference type="Proteomes" id="UP000321103"/>
    </source>
</evidence>
<feature type="transmembrane region" description="Helical" evidence="2">
    <location>
        <begin position="453"/>
        <end position="473"/>
    </location>
</feature>
<dbReference type="EMBL" id="BJZS01000017">
    <property type="protein sequence ID" value="GEO94475.1"/>
    <property type="molecule type" value="Genomic_DNA"/>
</dbReference>
<feature type="transmembrane region" description="Helical" evidence="2">
    <location>
        <begin position="385"/>
        <end position="404"/>
    </location>
</feature>
<keyword evidence="4" id="KW-1185">Reference proteome</keyword>
<dbReference type="Proteomes" id="UP000321103">
    <property type="component" value="Unassembled WGS sequence"/>
</dbReference>
<feature type="transmembrane region" description="Helical" evidence="2">
    <location>
        <begin position="299"/>
        <end position="323"/>
    </location>
</feature>
<comment type="caution">
    <text evidence="3">The sequence shown here is derived from an EMBL/GenBank/DDBJ whole genome shotgun (WGS) entry which is preliminary data.</text>
</comment>
<evidence type="ECO:0000256" key="2">
    <source>
        <dbReference type="SAM" id="Phobius"/>
    </source>
</evidence>
<dbReference type="STRING" id="388357.GCA_001580365_01651"/>
<reference evidence="3 4" key="1">
    <citation type="submission" date="2019-07" db="EMBL/GenBank/DDBJ databases">
        <title>Whole genome shotgun sequence of Kocuria turfanensis NBRC 107627.</title>
        <authorList>
            <person name="Hosoyama A."/>
            <person name="Uohara A."/>
            <person name="Ohji S."/>
            <person name="Ichikawa N."/>
        </authorList>
    </citation>
    <scope>NUCLEOTIDE SEQUENCE [LARGE SCALE GENOMIC DNA]</scope>
    <source>
        <strain evidence="3 4">NBRC 107627</strain>
    </source>
</reference>
<evidence type="ECO:0000313" key="3">
    <source>
        <dbReference type="EMBL" id="GEO94475.1"/>
    </source>
</evidence>
<dbReference type="Pfam" id="PF09913">
    <property type="entry name" value="DUF2142"/>
    <property type="match status" value="1"/>
</dbReference>
<sequence length="515" mass="54142">MTEAVATATPAPGRAPEDTVRPALRPRTVVALFAGLSLLFGTVFALMVPSAWGPDEHTHFKRAYQVSQGGFAPQRLPDDGPYPVYGGAVPATAQEFMAEHAGAPRSKERNSDPLYVATEERARALAAPLAGEHVLTSFSNTAAYSPVPYLPAALGARIATAAELDVGTAWTLMRMLQVLAYTGVAAVGLWALRGTRFLWVGFCVALLPTALYQSAVISADSVTNAVVLTFTALVLRATVLDRSGAPLTRTELGIVLASAIALPLMKPTYVILSLLLLAVPLRKYPLPRRRDGRPAAASLVLTGCLLLTLLGFAGWMSLAAGTTEAMGALRGPEERHTVRPDDQLAFVLSEPVAVLGIAARTILTADWDYAAGFVGQMGYGPGRTIDGPFVGAVCWLVAVGAAFFHGPRGVASRRVAAWFAGVLLLNVAAIFGTLYLSFAPVESGIVNGVQGRYFVPLALLLLGALVPLVHARFPATPAGLRRVDTTILVLVPLSAVLAVAGYATVVHITGHYALP</sequence>
<keyword evidence="2" id="KW-1133">Transmembrane helix</keyword>